<protein>
    <submittedName>
        <fullName evidence="3">DCD (Development and Cell Death) domain protein</fullName>
    </submittedName>
</protein>
<evidence type="ECO:0000313" key="3">
    <source>
        <dbReference type="EMBL" id="GER33952.1"/>
    </source>
</evidence>
<dbReference type="EMBL" id="BKCP01004838">
    <property type="protein sequence ID" value="GER33952.1"/>
    <property type="molecule type" value="Genomic_DNA"/>
</dbReference>
<organism evidence="3 4">
    <name type="scientific">Striga asiatica</name>
    <name type="common">Asiatic witchweed</name>
    <name type="synonym">Buchnera asiatica</name>
    <dbReference type="NCBI Taxonomy" id="4170"/>
    <lineage>
        <taxon>Eukaryota</taxon>
        <taxon>Viridiplantae</taxon>
        <taxon>Streptophyta</taxon>
        <taxon>Embryophyta</taxon>
        <taxon>Tracheophyta</taxon>
        <taxon>Spermatophyta</taxon>
        <taxon>Magnoliopsida</taxon>
        <taxon>eudicotyledons</taxon>
        <taxon>Gunneridae</taxon>
        <taxon>Pentapetalae</taxon>
        <taxon>asterids</taxon>
        <taxon>lamiids</taxon>
        <taxon>Lamiales</taxon>
        <taxon>Orobanchaceae</taxon>
        <taxon>Buchnereae</taxon>
        <taxon>Striga</taxon>
    </lineage>
</organism>
<keyword evidence="2" id="KW-1133">Transmembrane helix</keyword>
<sequence>MNSSYGSVGPTIWRPKNFTFPMYSLTDIFPNFLHASGGGPQQEETTTMVGELLFCIYIDICIAFFIFLISPTSRPGPISVQSRSNRPGRDPYLSRHLWCGIFSGKAGTPRES</sequence>
<comment type="caution">
    <text evidence="3">The sequence shown here is derived from an EMBL/GenBank/DDBJ whole genome shotgun (WGS) entry which is preliminary data.</text>
</comment>
<keyword evidence="2" id="KW-0812">Transmembrane</keyword>
<keyword evidence="2" id="KW-0472">Membrane</keyword>
<name>A0A5A7PN66_STRAF</name>
<gene>
    <name evidence="3" type="ORF">STAS_10131</name>
</gene>
<evidence type="ECO:0000313" key="4">
    <source>
        <dbReference type="Proteomes" id="UP000325081"/>
    </source>
</evidence>
<dbReference type="AlphaFoldDB" id="A0A5A7PN66"/>
<proteinExistence type="predicted"/>
<feature type="transmembrane region" description="Helical" evidence="2">
    <location>
        <begin position="48"/>
        <end position="69"/>
    </location>
</feature>
<reference evidence="4" key="1">
    <citation type="journal article" date="2019" name="Curr. Biol.">
        <title>Genome Sequence of Striga asiatica Provides Insight into the Evolution of Plant Parasitism.</title>
        <authorList>
            <person name="Yoshida S."/>
            <person name="Kim S."/>
            <person name="Wafula E.K."/>
            <person name="Tanskanen J."/>
            <person name="Kim Y.M."/>
            <person name="Honaas L."/>
            <person name="Yang Z."/>
            <person name="Spallek T."/>
            <person name="Conn C.E."/>
            <person name="Ichihashi Y."/>
            <person name="Cheong K."/>
            <person name="Cui S."/>
            <person name="Der J.P."/>
            <person name="Gundlach H."/>
            <person name="Jiao Y."/>
            <person name="Hori C."/>
            <person name="Ishida J.K."/>
            <person name="Kasahara H."/>
            <person name="Kiba T."/>
            <person name="Kim M.S."/>
            <person name="Koo N."/>
            <person name="Laohavisit A."/>
            <person name="Lee Y.H."/>
            <person name="Lumba S."/>
            <person name="McCourt P."/>
            <person name="Mortimer J.C."/>
            <person name="Mutuku J.M."/>
            <person name="Nomura T."/>
            <person name="Sasaki-Sekimoto Y."/>
            <person name="Seto Y."/>
            <person name="Wang Y."/>
            <person name="Wakatake T."/>
            <person name="Sakakibara H."/>
            <person name="Demura T."/>
            <person name="Yamaguchi S."/>
            <person name="Yoneyama K."/>
            <person name="Manabe R.I."/>
            <person name="Nelson D.C."/>
            <person name="Schulman A.H."/>
            <person name="Timko M.P."/>
            <person name="dePamphilis C.W."/>
            <person name="Choi D."/>
            <person name="Shirasu K."/>
        </authorList>
    </citation>
    <scope>NUCLEOTIDE SEQUENCE [LARGE SCALE GENOMIC DNA]</scope>
    <source>
        <strain evidence="4">cv. UVA1</strain>
    </source>
</reference>
<accession>A0A5A7PN66</accession>
<dbReference type="Proteomes" id="UP000325081">
    <property type="component" value="Unassembled WGS sequence"/>
</dbReference>
<feature type="region of interest" description="Disordered" evidence="1">
    <location>
        <begin position="72"/>
        <end position="94"/>
    </location>
</feature>
<evidence type="ECO:0000256" key="1">
    <source>
        <dbReference type="SAM" id="MobiDB-lite"/>
    </source>
</evidence>
<evidence type="ECO:0000256" key="2">
    <source>
        <dbReference type="SAM" id="Phobius"/>
    </source>
</evidence>
<keyword evidence="4" id="KW-1185">Reference proteome</keyword>